<gene>
    <name evidence="6" type="ORF">A2319_03400</name>
</gene>
<dbReference type="SUPFAM" id="SSF52540">
    <property type="entry name" value="P-loop containing nucleoside triphosphate hydrolases"/>
    <property type="match status" value="1"/>
</dbReference>
<dbReference type="PANTHER" id="PTHR42734">
    <property type="entry name" value="METAL TRANSPORT SYSTEM ATP-BINDING PROTEIN TM_0124-RELATED"/>
    <property type="match status" value="1"/>
</dbReference>
<evidence type="ECO:0000256" key="1">
    <source>
        <dbReference type="ARBA" id="ARBA00005417"/>
    </source>
</evidence>
<protein>
    <submittedName>
        <fullName evidence="6">Zinc ABC transporter ATP-binding protein</fullName>
    </submittedName>
</protein>
<dbReference type="InterPro" id="IPR003439">
    <property type="entry name" value="ABC_transporter-like_ATP-bd"/>
</dbReference>
<dbReference type="GO" id="GO:0005524">
    <property type="term" value="F:ATP binding"/>
    <property type="evidence" value="ECO:0007669"/>
    <property type="project" value="UniProtKB-KW"/>
</dbReference>
<evidence type="ECO:0000256" key="2">
    <source>
        <dbReference type="ARBA" id="ARBA00022448"/>
    </source>
</evidence>
<dbReference type="FunFam" id="3.40.50.300:FF:000134">
    <property type="entry name" value="Iron-enterobactin ABC transporter ATP-binding protein"/>
    <property type="match status" value="1"/>
</dbReference>
<dbReference type="InterPro" id="IPR027417">
    <property type="entry name" value="P-loop_NTPase"/>
</dbReference>
<dbReference type="AlphaFoldDB" id="A0A1G2BJD1"/>
<keyword evidence="2" id="KW-0813">Transport</keyword>
<comment type="caution">
    <text evidence="6">The sequence shown here is derived from an EMBL/GenBank/DDBJ whole genome shotgun (WGS) entry which is preliminary data.</text>
</comment>
<proteinExistence type="inferred from homology"/>
<evidence type="ECO:0000256" key="4">
    <source>
        <dbReference type="ARBA" id="ARBA00022840"/>
    </source>
</evidence>
<keyword evidence="4 6" id="KW-0067">ATP-binding</keyword>
<dbReference type="PANTHER" id="PTHR42734:SF17">
    <property type="entry name" value="METAL TRANSPORT SYSTEM ATP-BINDING PROTEIN TM_0124-RELATED"/>
    <property type="match status" value="1"/>
</dbReference>
<dbReference type="CDD" id="cd03235">
    <property type="entry name" value="ABC_Metallic_Cations"/>
    <property type="match status" value="1"/>
</dbReference>
<feature type="domain" description="ABC transporter" evidence="5">
    <location>
        <begin position="10"/>
        <end position="238"/>
    </location>
</feature>
<dbReference type="InterPro" id="IPR050153">
    <property type="entry name" value="Metal_Ion_Import_ABC"/>
</dbReference>
<name>A0A1G2BJD1_9BACT</name>
<dbReference type="Pfam" id="PF00005">
    <property type="entry name" value="ABC_tran"/>
    <property type="match status" value="1"/>
</dbReference>
<dbReference type="EMBL" id="MHKI01000002">
    <property type="protein sequence ID" value="OGY88337.1"/>
    <property type="molecule type" value="Genomic_DNA"/>
</dbReference>
<organism evidence="6 7">
    <name type="scientific">Candidatus Kerfeldbacteria bacterium RIFOXYB2_FULL_38_14</name>
    <dbReference type="NCBI Taxonomy" id="1798547"/>
    <lineage>
        <taxon>Bacteria</taxon>
        <taxon>Candidatus Kerfeldiibacteriota</taxon>
    </lineage>
</organism>
<reference evidence="6 7" key="1">
    <citation type="journal article" date="2016" name="Nat. Commun.">
        <title>Thousands of microbial genomes shed light on interconnected biogeochemical processes in an aquifer system.</title>
        <authorList>
            <person name="Anantharaman K."/>
            <person name="Brown C.T."/>
            <person name="Hug L.A."/>
            <person name="Sharon I."/>
            <person name="Castelle C.J."/>
            <person name="Probst A.J."/>
            <person name="Thomas B.C."/>
            <person name="Singh A."/>
            <person name="Wilkins M.J."/>
            <person name="Karaoz U."/>
            <person name="Brodie E.L."/>
            <person name="Williams K.H."/>
            <person name="Hubbard S.S."/>
            <person name="Banfield J.F."/>
        </authorList>
    </citation>
    <scope>NUCLEOTIDE SEQUENCE [LARGE SCALE GENOMIC DNA]</scope>
</reference>
<keyword evidence="3" id="KW-0547">Nucleotide-binding</keyword>
<sequence>MPITTAPPIIELKKVWFAYKTEPVLTDINLQIKPGEFLGIVGPNGGGKTTLLKLILGLLTPTKGSVHLDAEPAQLGYVPQNVITGERHFPATVAEVVAMGRYAQAGLWHRLSKKDHQLVNNALEQVTMLDYRNRLINDLSGGQQQRVFIARALVAKPKILILDEPTAGVDSKAQERFYALLHQLHADFNLTLVLVSHDLDLVAKATTVIACVNQSLLYCGSPTVFKDNRIIEQVYGFNVKRIHHQHHA</sequence>
<dbReference type="Proteomes" id="UP000176420">
    <property type="component" value="Unassembled WGS sequence"/>
</dbReference>
<evidence type="ECO:0000259" key="5">
    <source>
        <dbReference type="PROSITE" id="PS50893"/>
    </source>
</evidence>
<evidence type="ECO:0000313" key="6">
    <source>
        <dbReference type="EMBL" id="OGY88337.1"/>
    </source>
</evidence>
<dbReference type="SMART" id="SM00382">
    <property type="entry name" value="AAA"/>
    <property type="match status" value="1"/>
</dbReference>
<dbReference type="InterPro" id="IPR017871">
    <property type="entry name" value="ABC_transporter-like_CS"/>
</dbReference>
<dbReference type="PROSITE" id="PS50893">
    <property type="entry name" value="ABC_TRANSPORTER_2"/>
    <property type="match status" value="1"/>
</dbReference>
<evidence type="ECO:0000313" key="7">
    <source>
        <dbReference type="Proteomes" id="UP000176420"/>
    </source>
</evidence>
<dbReference type="PROSITE" id="PS00211">
    <property type="entry name" value="ABC_TRANSPORTER_1"/>
    <property type="match status" value="1"/>
</dbReference>
<dbReference type="Gene3D" id="3.40.50.300">
    <property type="entry name" value="P-loop containing nucleotide triphosphate hydrolases"/>
    <property type="match status" value="1"/>
</dbReference>
<dbReference type="GO" id="GO:0016887">
    <property type="term" value="F:ATP hydrolysis activity"/>
    <property type="evidence" value="ECO:0007669"/>
    <property type="project" value="InterPro"/>
</dbReference>
<evidence type="ECO:0000256" key="3">
    <source>
        <dbReference type="ARBA" id="ARBA00022741"/>
    </source>
</evidence>
<accession>A0A1G2BJD1</accession>
<comment type="similarity">
    <text evidence="1">Belongs to the ABC transporter superfamily.</text>
</comment>
<dbReference type="InterPro" id="IPR003593">
    <property type="entry name" value="AAA+_ATPase"/>
</dbReference>